<proteinExistence type="predicted"/>
<dbReference type="AlphaFoldDB" id="A0A6J8BAS2"/>
<sequence>MLDMLYLDSPYQLVPLSSLNQSMIVGKEDQIPTKLGMNIPAVQKLPLDTQVINVEFVVEKDRGFHGPYFIAYS</sequence>
<dbReference type="OrthoDB" id="271725at2759"/>
<dbReference type="EMBL" id="CACVKT020002747">
    <property type="protein sequence ID" value="CAC5379729.1"/>
    <property type="molecule type" value="Genomic_DNA"/>
</dbReference>
<evidence type="ECO:0000313" key="1">
    <source>
        <dbReference type="EMBL" id="CAC5379729.1"/>
    </source>
</evidence>
<organism evidence="1 2">
    <name type="scientific">Mytilus coruscus</name>
    <name type="common">Sea mussel</name>
    <dbReference type="NCBI Taxonomy" id="42192"/>
    <lineage>
        <taxon>Eukaryota</taxon>
        <taxon>Metazoa</taxon>
        <taxon>Spiralia</taxon>
        <taxon>Lophotrochozoa</taxon>
        <taxon>Mollusca</taxon>
        <taxon>Bivalvia</taxon>
        <taxon>Autobranchia</taxon>
        <taxon>Pteriomorphia</taxon>
        <taxon>Mytilida</taxon>
        <taxon>Mytiloidea</taxon>
        <taxon>Mytilidae</taxon>
        <taxon>Mytilinae</taxon>
        <taxon>Mytilus</taxon>
    </lineage>
</organism>
<dbReference type="Proteomes" id="UP000507470">
    <property type="component" value="Unassembled WGS sequence"/>
</dbReference>
<accession>A0A6J8BAS2</accession>
<evidence type="ECO:0000313" key="2">
    <source>
        <dbReference type="Proteomes" id="UP000507470"/>
    </source>
</evidence>
<name>A0A6J8BAS2_MYTCO</name>
<reference evidence="1 2" key="1">
    <citation type="submission" date="2020-06" db="EMBL/GenBank/DDBJ databases">
        <authorList>
            <person name="Li R."/>
            <person name="Bekaert M."/>
        </authorList>
    </citation>
    <scope>NUCLEOTIDE SEQUENCE [LARGE SCALE GENOMIC DNA]</scope>
    <source>
        <strain evidence="2">wild</strain>
    </source>
</reference>
<keyword evidence="2" id="KW-1185">Reference proteome</keyword>
<protein>
    <submittedName>
        <fullName evidence="1">Uncharacterized protein</fullName>
    </submittedName>
</protein>
<gene>
    <name evidence="1" type="ORF">MCOR_15763</name>
</gene>